<protein>
    <submittedName>
        <fullName evidence="5">Glutathione transferase</fullName>
    </submittedName>
</protein>
<dbReference type="InterPro" id="IPR047047">
    <property type="entry name" value="GST_Omega-like_C"/>
</dbReference>
<dbReference type="KEGG" id="pbo:PACID_02510"/>
<dbReference type="InterPro" id="IPR010987">
    <property type="entry name" value="Glutathione-S-Trfase_C-like"/>
</dbReference>
<dbReference type="Pfam" id="PF13410">
    <property type="entry name" value="GST_C_2"/>
    <property type="match status" value="1"/>
</dbReference>
<evidence type="ECO:0000256" key="3">
    <source>
        <dbReference type="PIRSR" id="PIRSR015753-3"/>
    </source>
</evidence>
<sequence length="336" mass="37831">MTATTEQPTVREAGPVDFETFGTIYEPRGEARRAPLGTGAEVYPFRGRIDPDGEFPPEPGRYHLYVSAACPFAHRTLIVRALKGLEEAIGVSVVDPIRDGRGWAFRADPDPSSPSGVHQTLDRANGFAFLSQAYEASVPGAYTGRVSVPVLWDTRTGQVVSNHFPEITLDLGSQFNRWARDPQLDLYPVPLRDEIDALNDVIGPHLNQGVYHAGFATTQDDYEAGYREVFETLDLLEDLLGDGREFLVGGRLTEADVRLWPTLVRFDPVYLSHFKLNRNRLVDFEKLWAYARRLHAIPAFRTTTDSDQIRRHYYGTQRHINPTGIVPPDPRIDWSL</sequence>
<dbReference type="InterPro" id="IPR036282">
    <property type="entry name" value="Glutathione-S-Trfase_C_sf"/>
</dbReference>
<dbReference type="SFLD" id="SFLDG01148">
    <property type="entry name" value="Xi_(cytGST)"/>
    <property type="match status" value="1"/>
</dbReference>
<dbReference type="RefSeq" id="WP_015069017.1">
    <property type="nucleotide sequence ID" value="NC_019395.1"/>
</dbReference>
<dbReference type="Pfam" id="PF13409">
    <property type="entry name" value="GST_N_2"/>
    <property type="match status" value="1"/>
</dbReference>
<feature type="site" description="Lowers pKa of active site Cys" evidence="3">
    <location>
        <position position="270"/>
    </location>
</feature>
<dbReference type="InterPro" id="IPR040079">
    <property type="entry name" value="Glutathione_S-Trfase"/>
</dbReference>
<dbReference type="PANTHER" id="PTHR32419:SF6">
    <property type="entry name" value="GLUTATHIONE S-TRANSFERASE OMEGA-LIKE 1-RELATED"/>
    <property type="match status" value="1"/>
</dbReference>
<dbReference type="InterPro" id="IPR004045">
    <property type="entry name" value="Glutathione_S-Trfase_N"/>
</dbReference>
<dbReference type="PIRSF" id="PIRSF015753">
    <property type="entry name" value="GST"/>
    <property type="match status" value="1"/>
</dbReference>
<evidence type="ECO:0000256" key="1">
    <source>
        <dbReference type="PIRSR" id="PIRSR015753-1"/>
    </source>
</evidence>
<dbReference type="EMBL" id="CP003493">
    <property type="protein sequence ID" value="AFV88100.1"/>
    <property type="molecule type" value="Genomic_DNA"/>
</dbReference>
<accession>K7SFN3</accession>
<dbReference type="HOGENOM" id="CLU_037263_1_3_11"/>
<keyword evidence="5" id="KW-0808">Transferase</keyword>
<name>K7SFN3_ACIA4</name>
<dbReference type="CDD" id="cd03190">
    <property type="entry name" value="GST_C_Omega_like"/>
    <property type="match status" value="1"/>
</dbReference>
<evidence type="ECO:0000313" key="5">
    <source>
        <dbReference type="EMBL" id="AFV88100.1"/>
    </source>
</evidence>
<feature type="domain" description="GST C-terminal" evidence="4">
    <location>
        <begin position="188"/>
        <end position="313"/>
    </location>
</feature>
<dbReference type="PATRIC" id="fig|1171373.8.peg.251"/>
<dbReference type="SFLD" id="SFLDG01206">
    <property type="entry name" value="Xi.1"/>
    <property type="match status" value="1"/>
</dbReference>
<evidence type="ECO:0000256" key="2">
    <source>
        <dbReference type="PIRSR" id="PIRSR015753-2"/>
    </source>
</evidence>
<feature type="binding site" evidence="2">
    <location>
        <begin position="145"/>
        <end position="148"/>
    </location>
    <ligand>
        <name>glutathione</name>
        <dbReference type="ChEBI" id="CHEBI:57925"/>
    </ligand>
</feature>
<feature type="active site" description="Proton donor/acceptor" evidence="1">
    <location>
        <position position="211"/>
    </location>
</feature>
<dbReference type="Gene3D" id="3.40.30.10">
    <property type="entry name" value="Glutaredoxin"/>
    <property type="match status" value="1"/>
</dbReference>
<dbReference type="PANTHER" id="PTHR32419">
    <property type="entry name" value="GLUTATHIONYL-HYDROQUINONE REDUCTASE"/>
    <property type="match status" value="1"/>
</dbReference>
<proteinExistence type="predicted"/>
<dbReference type="GO" id="GO:0004364">
    <property type="term" value="F:glutathione transferase activity"/>
    <property type="evidence" value="ECO:0007669"/>
    <property type="project" value="InterPro"/>
</dbReference>
<dbReference type="AlphaFoldDB" id="K7SFN3"/>
<dbReference type="InterPro" id="IPR036249">
    <property type="entry name" value="Thioredoxin-like_sf"/>
</dbReference>
<dbReference type="GeneID" id="88084175"/>
<dbReference type="SFLD" id="SFLDS00019">
    <property type="entry name" value="Glutathione_Transferase_(cytos"/>
    <property type="match status" value="1"/>
</dbReference>
<dbReference type="InterPro" id="IPR016639">
    <property type="entry name" value="GST_Omega/GSH"/>
</dbReference>
<dbReference type="Proteomes" id="UP000000214">
    <property type="component" value="Chromosome"/>
</dbReference>
<feature type="binding site" evidence="2">
    <location>
        <position position="103"/>
    </location>
    <ligand>
        <name>glutathione</name>
        <dbReference type="ChEBI" id="CHEBI:57925"/>
    </ligand>
</feature>
<evidence type="ECO:0000259" key="4">
    <source>
        <dbReference type="PROSITE" id="PS50405"/>
    </source>
</evidence>
<dbReference type="Gene3D" id="1.20.1050.10">
    <property type="match status" value="1"/>
</dbReference>
<gene>
    <name evidence="5" type="ordered locus">PACID_02510</name>
</gene>
<organism evidence="5 6">
    <name type="scientific">Acidipropionibacterium acidipropionici (strain ATCC 4875 / DSM 20272 / JCM 6432 / NBRC 12425 / NCIMB 8070 / 4)</name>
    <name type="common">Propionibacterium acidipropionici</name>
    <dbReference type="NCBI Taxonomy" id="1171373"/>
    <lineage>
        <taxon>Bacteria</taxon>
        <taxon>Bacillati</taxon>
        <taxon>Actinomycetota</taxon>
        <taxon>Actinomycetes</taxon>
        <taxon>Propionibacteriales</taxon>
        <taxon>Propionibacteriaceae</taxon>
        <taxon>Acidipropionibacterium</taxon>
    </lineage>
</organism>
<dbReference type="SUPFAM" id="SSF47616">
    <property type="entry name" value="GST C-terminal domain-like"/>
    <property type="match status" value="1"/>
</dbReference>
<dbReference type="STRING" id="1171373.PACID_02510"/>
<feature type="site" description="Lowers pKa of active site Cys" evidence="3">
    <location>
        <position position="313"/>
    </location>
</feature>
<dbReference type="eggNOG" id="COG0435">
    <property type="taxonomic scope" value="Bacteria"/>
</dbReference>
<dbReference type="SUPFAM" id="SSF52833">
    <property type="entry name" value="Thioredoxin-like"/>
    <property type="match status" value="1"/>
</dbReference>
<dbReference type="GO" id="GO:0005737">
    <property type="term" value="C:cytoplasm"/>
    <property type="evidence" value="ECO:0007669"/>
    <property type="project" value="TreeGrafter"/>
</dbReference>
<dbReference type="PROSITE" id="PS50405">
    <property type="entry name" value="GST_CTER"/>
    <property type="match status" value="1"/>
</dbReference>
<evidence type="ECO:0000313" key="6">
    <source>
        <dbReference type="Proteomes" id="UP000000214"/>
    </source>
</evidence>
<feature type="active site" description="Nucleophile" evidence="1">
    <location>
        <position position="70"/>
    </location>
</feature>
<reference evidence="5 6" key="1">
    <citation type="journal article" date="2012" name="BMC Genomics">
        <title>The genome sequence of Propionibacterium acidipropionici provides insights into its biotechnological and industrial potential.</title>
        <authorList>
            <person name="Parizzi L.P."/>
            <person name="Grassi M.C."/>
            <person name="Llerena L.A."/>
            <person name="Carazzolle M.F."/>
            <person name="Queiroz V.L."/>
            <person name="Lunardi I."/>
            <person name="Zeidler A.F."/>
            <person name="Teixeira P.J."/>
            <person name="Mieczkowski P."/>
            <person name="Rincones J."/>
            <person name="Pereira G.A."/>
        </authorList>
    </citation>
    <scope>NUCLEOTIDE SEQUENCE [LARGE SCALE GENOMIC DNA]</scope>
    <source>
        <strain evidence="6">ATCC 4875 / DSM 20272 / JCM 6432 / NBRC 12425 / NCIMB 8070</strain>
    </source>
</reference>